<proteinExistence type="predicted"/>
<dbReference type="EMBL" id="AAHK01000346">
    <property type="protein sequence ID" value="EAN93475.1"/>
    <property type="molecule type" value="Genomic_DNA"/>
</dbReference>
<keyword evidence="2" id="KW-0812">Transmembrane</keyword>
<comment type="caution">
    <text evidence="4">The sequence shown here is derived from an EMBL/GenBank/DDBJ whole genome shotgun (WGS) entry which is preliminary data.</text>
</comment>
<gene>
    <name evidence="4" type="ORF">Tc00.1047053509153.80</name>
</gene>
<dbReference type="AlphaFoldDB" id="Q4DLS2"/>
<feature type="region of interest" description="Disordered" evidence="1">
    <location>
        <begin position="542"/>
        <end position="573"/>
    </location>
</feature>
<evidence type="ECO:0000256" key="1">
    <source>
        <dbReference type="SAM" id="MobiDB-lite"/>
    </source>
</evidence>
<dbReference type="Proteomes" id="UP000002296">
    <property type="component" value="Unassembled WGS sequence"/>
</dbReference>
<feature type="transmembrane region" description="Helical" evidence="2">
    <location>
        <begin position="7"/>
        <end position="25"/>
    </location>
</feature>
<dbReference type="GO" id="GO:0005509">
    <property type="term" value="F:calcium ion binding"/>
    <property type="evidence" value="ECO:0007669"/>
    <property type="project" value="InterPro"/>
</dbReference>
<evidence type="ECO:0000256" key="2">
    <source>
        <dbReference type="SAM" id="Phobius"/>
    </source>
</evidence>
<dbReference type="InterPro" id="IPR002048">
    <property type="entry name" value="EF_hand_dom"/>
</dbReference>
<feature type="transmembrane region" description="Helical" evidence="2">
    <location>
        <begin position="76"/>
        <end position="97"/>
    </location>
</feature>
<protein>
    <recommendedName>
        <fullName evidence="3">EF-hand domain-containing protein</fullName>
    </recommendedName>
</protein>
<dbReference type="eggNOG" id="ENOG502RZ2Q">
    <property type="taxonomic scope" value="Eukaryota"/>
</dbReference>
<dbReference type="PROSITE" id="PS50222">
    <property type="entry name" value="EF_HAND_2"/>
    <property type="match status" value="1"/>
</dbReference>
<dbReference type="OMA" id="PRMECAL"/>
<feature type="domain" description="EF-hand" evidence="3">
    <location>
        <begin position="683"/>
        <end position="718"/>
    </location>
</feature>
<keyword evidence="2" id="KW-1133">Transmembrane helix</keyword>
<dbReference type="KEGG" id="tcr:509153.80"/>
<keyword evidence="5" id="KW-1185">Reference proteome</keyword>
<keyword evidence="2" id="KW-0472">Membrane</keyword>
<accession>Q4DLS2</accession>
<dbReference type="InParanoid" id="Q4DLS2"/>
<name>Q4DLS2_TRYCC</name>
<dbReference type="GeneID" id="3547028"/>
<reference evidence="4 5" key="1">
    <citation type="journal article" date="2005" name="Science">
        <title>The genome sequence of Trypanosoma cruzi, etiologic agent of Chagas disease.</title>
        <authorList>
            <person name="El-Sayed N.M."/>
            <person name="Myler P.J."/>
            <person name="Bartholomeu D.C."/>
            <person name="Nilsson D."/>
            <person name="Aggarwal G."/>
            <person name="Tran A.N."/>
            <person name="Ghedin E."/>
            <person name="Worthey E.A."/>
            <person name="Delcher A.L."/>
            <person name="Blandin G."/>
            <person name="Westenberger S.J."/>
            <person name="Caler E."/>
            <person name="Cerqueira G.C."/>
            <person name="Branche C."/>
            <person name="Haas B."/>
            <person name="Anupama A."/>
            <person name="Arner E."/>
            <person name="Aslund L."/>
            <person name="Attipoe P."/>
            <person name="Bontempi E."/>
            <person name="Bringaud F."/>
            <person name="Burton P."/>
            <person name="Cadag E."/>
            <person name="Campbell D.A."/>
            <person name="Carrington M."/>
            <person name="Crabtree J."/>
            <person name="Darban H."/>
            <person name="da Silveira J.F."/>
            <person name="de Jong P."/>
            <person name="Edwards K."/>
            <person name="Englund P.T."/>
            <person name="Fazelina G."/>
            <person name="Feldblyum T."/>
            <person name="Ferella M."/>
            <person name="Frasch A.C."/>
            <person name="Gull K."/>
            <person name="Horn D."/>
            <person name="Hou L."/>
            <person name="Huang Y."/>
            <person name="Kindlund E."/>
            <person name="Klingbeil M."/>
            <person name="Kluge S."/>
            <person name="Koo H."/>
            <person name="Lacerda D."/>
            <person name="Levin M.J."/>
            <person name="Lorenzi H."/>
            <person name="Louie T."/>
            <person name="Machado C.R."/>
            <person name="McCulloch R."/>
            <person name="McKenna A."/>
            <person name="Mizuno Y."/>
            <person name="Mottram J.C."/>
            <person name="Nelson S."/>
            <person name="Ochaya S."/>
            <person name="Osoegawa K."/>
            <person name="Pai G."/>
            <person name="Parsons M."/>
            <person name="Pentony M."/>
            <person name="Pettersson U."/>
            <person name="Pop M."/>
            <person name="Ramirez J.L."/>
            <person name="Rinta J."/>
            <person name="Robertson L."/>
            <person name="Salzberg S.L."/>
            <person name="Sanchez D.O."/>
            <person name="Seyler A."/>
            <person name="Sharma R."/>
            <person name="Shetty J."/>
            <person name="Simpson A.J."/>
            <person name="Sisk E."/>
            <person name="Tammi M.T."/>
            <person name="Tarleton R."/>
            <person name="Teixeira S."/>
            <person name="Van Aken S."/>
            <person name="Vogt C."/>
            <person name="Ward P.N."/>
            <person name="Wickstead B."/>
            <person name="Wortman J."/>
            <person name="White O."/>
            <person name="Fraser C.M."/>
            <person name="Stuart K.D."/>
            <person name="Andersson B."/>
        </authorList>
    </citation>
    <scope>NUCLEOTIDE SEQUENCE [LARGE SCALE GENOMIC DNA]</scope>
    <source>
        <strain evidence="4 5">CL Brener</strain>
    </source>
</reference>
<organism evidence="4 5">
    <name type="scientific">Trypanosoma cruzi (strain CL Brener)</name>
    <dbReference type="NCBI Taxonomy" id="353153"/>
    <lineage>
        <taxon>Eukaryota</taxon>
        <taxon>Discoba</taxon>
        <taxon>Euglenozoa</taxon>
        <taxon>Kinetoplastea</taxon>
        <taxon>Metakinetoplastina</taxon>
        <taxon>Trypanosomatida</taxon>
        <taxon>Trypanosomatidae</taxon>
        <taxon>Trypanosoma</taxon>
        <taxon>Schizotrypanum</taxon>
    </lineage>
</organism>
<dbReference type="PaxDb" id="353153-Q4DLS2"/>
<feature type="transmembrane region" description="Helical" evidence="2">
    <location>
        <begin position="109"/>
        <end position="129"/>
    </location>
</feature>
<evidence type="ECO:0000259" key="3">
    <source>
        <dbReference type="PROSITE" id="PS50222"/>
    </source>
</evidence>
<sequence>MCLFVHAGGNIYIYVFLFFLFFILFERRDVLWERGTKYAHSLLLLSHTFTFSTSHKITRKREGERRGRGHLQRRHALVFSLGFIFQFIYYYSFLFLLLCSAAEIKMRQLAGGVSVMLSAVTALGFLLLIRRALGCNQMVTLNRTLHVLRCRERPHDSRLQRFFEWICGTSCVNSVVVLRTANPHDAVLYHTLLLPLQKKLNYSFILAVEKVTELDKMVVIELRTREFHREYTRGAMLAFPELPKCSVATAPSIVSSCKAQERLVLCRVPLPDLRVYRDIPAVISRLIAAHGENRRLFSSYAEEMLFYLPFIEANSRCQNHPQQQSHQIGTTTVTKASSSTASLSHGEEKNVFSGPDTFTQVEAAVLGNSFPSTGRSDESAGLALLGDVIDINATMFSTSWLVGVGDEAVRTAEDVGSMNSRGEDQFIHDAIHEAFFHVVLRTPLARPDFLAAETLKLHPFKVWRASRRSRRAAAELYVLDVAAAKGDAVISFAHVVDEVVAQAVLVHHRGSLAEFVDALFARFALRYTPVIPALREVVERRRGGVQRRQPSGENSERDLRMEGSVNCSPPGAGPSGLAVGFEDGVVDDEEDIDEVVRELHYTREYILEHRITFYNAVLTAQGSNQLEEVFGVPATVFPFLPCARESVAFVTHAYECIVAEYGPLDFHNFTKYAHDVFVRDRPEIVRHAPRIFRMLNKTRSGVISFEELCCWIARKLSSGSRQRPDAHLIAIAMSLRLPMALVFNKRKQWPRMECALASLSDADVEGY</sequence>
<dbReference type="RefSeq" id="XP_815326.1">
    <property type="nucleotide sequence ID" value="XM_810233.1"/>
</dbReference>
<evidence type="ECO:0000313" key="4">
    <source>
        <dbReference type="EMBL" id="EAN93475.1"/>
    </source>
</evidence>
<evidence type="ECO:0000313" key="5">
    <source>
        <dbReference type="Proteomes" id="UP000002296"/>
    </source>
</evidence>